<comment type="caution">
    <text evidence="10">The sequence shown here is derived from an EMBL/GenBank/DDBJ whole genome shotgun (WGS) entry which is preliminary data.</text>
</comment>
<keyword evidence="3" id="KW-0238">DNA-binding</keyword>
<dbReference type="InterPro" id="IPR036162">
    <property type="entry name" value="Resolvase-like_N_sf"/>
</dbReference>
<gene>
    <name evidence="10" type="ORF">PQJ61_14555</name>
</gene>
<organism evidence="10 11">
    <name type="scientific">Candidatus Thalassospirochaeta sargassi</name>
    <dbReference type="NCBI Taxonomy" id="3119039"/>
    <lineage>
        <taxon>Bacteria</taxon>
        <taxon>Pseudomonadati</taxon>
        <taxon>Spirochaetota</taxon>
        <taxon>Spirochaetia</taxon>
        <taxon>Spirochaetales</taxon>
        <taxon>Spirochaetaceae</taxon>
        <taxon>Candidatus Thalassospirochaeta</taxon>
    </lineage>
</organism>
<proteinExistence type="inferred from homology"/>
<feature type="active site" description="O-(5'-phospho-DNA)-serine intermediate" evidence="5 6">
    <location>
        <position position="11"/>
    </location>
</feature>
<dbReference type="Pfam" id="PF00239">
    <property type="entry name" value="Resolvase"/>
    <property type="match status" value="1"/>
</dbReference>
<dbReference type="Gene3D" id="3.40.50.1390">
    <property type="entry name" value="Resolvase, N-terminal catalytic domain"/>
    <property type="match status" value="1"/>
</dbReference>
<dbReference type="Pfam" id="PF07508">
    <property type="entry name" value="Recombinase"/>
    <property type="match status" value="1"/>
</dbReference>
<feature type="domain" description="Recombinase" evidence="9">
    <location>
        <begin position="152"/>
        <end position="276"/>
    </location>
</feature>
<dbReference type="GO" id="GO:0000150">
    <property type="term" value="F:DNA strand exchange activity"/>
    <property type="evidence" value="ECO:0007669"/>
    <property type="project" value="InterPro"/>
</dbReference>
<dbReference type="InterPro" id="IPR011109">
    <property type="entry name" value="DNA_bind_recombinase_dom"/>
</dbReference>
<dbReference type="PROSITE" id="PS51736">
    <property type="entry name" value="RECOMBINASES_3"/>
    <property type="match status" value="1"/>
</dbReference>
<protein>
    <submittedName>
        <fullName evidence="10">Recombinase family protein</fullName>
    </submittedName>
</protein>
<dbReference type="Proteomes" id="UP001221217">
    <property type="component" value="Unassembled WGS sequence"/>
</dbReference>
<evidence type="ECO:0000313" key="11">
    <source>
        <dbReference type="Proteomes" id="UP001221217"/>
    </source>
</evidence>
<dbReference type="CDD" id="cd03768">
    <property type="entry name" value="SR_ResInv"/>
    <property type="match status" value="1"/>
</dbReference>
<dbReference type="PANTHER" id="PTHR30461">
    <property type="entry name" value="DNA-INVERTASE FROM LAMBDOID PROPHAGE"/>
    <property type="match status" value="1"/>
</dbReference>
<dbReference type="GO" id="GO:0003677">
    <property type="term" value="F:DNA binding"/>
    <property type="evidence" value="ECO:0007669"/>
    <property type="project" value="UniProtKB-KW"/>
</dbReference>
<keyword evidence="2" id="KW-0229">DNA integration</keyword>
<dbReference type="PROSITE" id="PS51737">
    <property type="entry name" value="RECOMBINASE_DNA_BIND"/>
    <property type="match status" value="1"/>
</dbReference>
<evidence type="ECO:0000259" key="9">
    <source>
        <dbReference type="PROSITE" id="PS51737"/>
    </source>
</evidence>
<name>A0AAJ1IER2_9SPIO</name>
<evidence type="ECO:0000313" key="10">
    <source>
        <dbReference type="EMBL" id="MDC7227983.1"/>
    </source>
</evidence>
<dbReference type="EMBL" id="JAQQAL010000037">
    <property type="protein sequence ID" value="MDC7227983.1"/>
    <property type="molecule type" value="Genomic_DNA"/>
</dbReference>
<keyword evidence="7" id="KW-0175">Coiled coil</keyword>
<dbReference type="InterPro" id="IPR006118">
    <property type="entry name" value="Recombinase_CS"/>
</dbReference>
<evidence type="ECO:0000256" key="7">
    <source>
        <dbReference type="SAM" id="Coils"/>
    </source>
</evidence>
<keyword evidence="4" id="KW-0233">DNA recombination</keyword>
<dbReference type="SUPFAM" id="SSF53041">
    <property type="entry name" value="Resolvase-like"/>
    <property type="match status" value="1"/>
</dbReference>
<dbReference type="SMART" id="SM00857">
    <property type="entry name" value="Resolvase"/>
    <property type="match status" value="1"/>
</dbReference>
<dbReference type="AlphaFoldDB" id="A0AAJ1IER2"/>
<evidence type="ECO:0000256" key="2">
    <source>
        <dbReference type="ARBA" id="ARBA00022908"/>
    </source>
</evidence>
<reference evidence="10 11" key="1">
    <citation type="submission" date="2022-12" db="EMBL/GenBank/DDBJ databases">
        <title>Metagenome assembled genome from gulf of manar.</title>
        <authorList>
            <person name="Kohli P."/>
            <person name="Pk S."/>
            <person name="Venkata Ramana C."/>
            <person name="Sasikala C."/>
        </authorList>
    </citation>
    <scope>NUCLEOTIDE SEQUENCE [LARGE SCALE GENOMIC DNA]</scope>
    <source>
        <strain evidence="10">JB008</strain>
    </source>
</reference>
<evidence type="ECO:0000256" key="3">
    <source>
        <dbReference type="ARBA" id="ARBA00023125"/>
    </source>
</evidence>
<accession>A0AAJ1IER2</accession>
<evidence type="ECO:0000256" key="5">
    <source>
        <dbReference type="PIRSR" id="PIRSR606118-50"/>
    </source>
</evidence>
<dbReference type="GO" id="GO:0015074">
    <property type="term" value="P:DNA integration"/>
    <property type="evidence" value="ECO:0007669"/>
    <property type="project" value="UniProtKB-KW"/>
</dbReference>
<evidence type="ECO:0000259" key="8">
    <source>
        <dbReference type="PROSITE" id="PS51736"/>
    </source>
</evidence>
<dbReference type="InterPro" id="IPR038109">
    <property type="entry name" value="DNA_bind_recomb_sf"/>
</dbReference>
<dbReference type="Gene3D" id="3.90.1750.20">
    <property type="entry name" value="Putative Large Serine Recombinase, Chain B, Domain 2"/>
    <property type="match status" value="1"/>
</dbReference>
<dbReference type="PROSITE" id="PS00397">
    <property type="entry name" value="RECOMBINASES_1"/>
    <property type="match status" value="1"/>
</dbReference>
<evidence type="ECO:0000256" key="1">
    <source>
        <dbReference type="ARBA" id="ARBA00009913"/>
    </source>
</evidence>
<evidence type="ECO:0000256" key="6">
    <source>
        <dbReference type="PROSITE-ProRule" id="PRU10137"/>
    </source>
</evidence>
<comment type="similarity">
    <text evidence="1">Belongs to the site-specific recombinase resolvase family.</text>
</comment>
<evidence type="ECO:0000256" key="4">
    <source>
        <dbReference type="ARBA" id="ARBA00023172"/>
    </source>
</evidence>
<dbReference type="PANTHER" id="PTHR30461:SF26">
    <property type="entry name" value="RESOLVASE HOMOLOG YNEB"/>
    <property type="match status" value="1"/>
</dbReference>
<feature type="domain" description="Resolvase/invertase-type recombinase catalytic" evidence="8">
    <location>
        <begin position="3"/>
        <end position="144"/>
    </location>
</feature>
<dbReference type="InterPro" id="IPR050639">
    <property type="entry name" value="SSR_resolvase"/>
</dbReference>
<feature type="coiled-coil region" evidence="7">
    <location>
        <begin position="409"/>
        <end position="436"/>
    </location>
</feature>
<sequence length="561" mass="65662">MAKYYGYCRVSTEEQSEHSLENQSKYLKIQAEKIGLDYAEYKEKKSGKNAERPILKGIIKVLEADDIIGVYDNSRLGRNTEENLNIVNQINSKGAKLQVNGKIIDINNPNDKLTLTIESAVSTYQRENQNLKSQIGMETVKEKGEWIFTSRLMGWKVGGTKRKPEVTIVEKEAEIIRYIYEEYNKGKSNLQVTNELNAKGYRTREGHTFHPASVRRYTLKPIYMGYYKIKGAGGAKGQDKVDVRKEELVKSKYYEPIVSEELWWSVYNNFRKLKRNHAQQFEYRYSFYELSSVIKCEECGTSYTHQVVKDYRNTDKIHFYYTAIHCPKSCKQRGKSLKRPIIEPLFHQLYYLAYLWQDDVEKYLQSIQFEFKQNNNTVLEDIARIDEIIKSNNRKIDNLYKVIEEGISLQRTAQKLKDLENENNDLNDEKQTLKLMLVSGQSEIDDLIDDYSEDSIDRFLKGDSSVKRNSYLSMFESVKCSKTTLTVAYKTGMKIQTFLKANSRWNIQKDFDLQIHRNGKYFVTLNYNTETDEYTVIGQNELNTAMMETQLNNLYLKTRPE</sequence>
<dbReference type="InterPro" id="IPR006119">
    <property type="entry name" value="Resolv_N"/>
</dbReference>